<dbReference type="InterPro" id="IPR023214">
    <property type="entry name" value="HAD_sf"/>
</dbReference>
<dbReference type="SFLD" id="SFLDG01140">
    <property type="entry name" value="C2.B:_Phosphomannomutase_and_P"/>
    <property type="match status" value="1"/>
</dbReference>
<dbReference type="Gene3D" id="3.30.1240.10">
    <property type="match status" value="1"/>
</dbReference>
<dbReference type="SUPFAM" id="SSF56784">
    <property type="entry name" value="HAD-like"/>
    <property type="match status" value="1"/>
</dbReference>
<dbReference type="PROSITE" id="PS01228">
    <property type="entry name" value="COF_1"/>
    <property type="match status" value="1"/>
</dbReference>
<keyword evidence="3 6" id="KW-0378">Hydrolase</keyword>
<dbReference type="CDD" id="cd07516">
    <property type="entry name" value="HAD_Pase"/>
    <property type="match status" value="1"/>
</dbReference>
<sequence>MSGKGKIKAVFSDLDGTLLNENHKISEYTLNVLKRLKEETDVCFVVATGRPYADVFPTLTDCGLEPDYIITSNGARIHDRNRKMIVKHDIEPSLVKQIIDRANELSVASEEESVELSKNENLCDPRIPKLINGRKFTLNMYQEADWVVDMGIPEVAAAYHPKFQYKDIGSKFYSLSEADLQNVHELYFLGDNSNLHPLKAQLDAQFSQQVTTTFSIPFIVDCVLASVNKGRAITDVCERLGLNVSEVAAFGDGMNDEKMLATAGYSFTMANANPDLVAAVPKATGIASNEEDGVAKQLEKLFF</sequence>
<dbReference type="Gene3D" id="3.40.50.1000">
    <property type="entry name" value="HAD superfamily/HAD-like"/>
    <property type="match status" value="1"/>
</dbReference>
<dbReference type="InterPro" id="IPR006379">
    <property type="entry name" value="HAD-SF_hydro_IIB"/>
</dbReference>
<dbReference type="Proteomes" id="UP000515908">
    <property type="component" value="Chromosome 12"/>
</dbReference>
<gene>
    <name evidence="6" type="ORF">ADEAN_000639400</name>
</gene>
<dbReference type="NCBIfam" id="TIGR00099">
    <property type="entry name" value="Cof-subfamily"/>
    <property type="match status" value="1"/>
</dbReference>
<dbReference type="GO" id="GO:0046872">
    <property type="term" value="F:metal ion binding"/>
    <property type="evidence" value="ECO:0007669"/>
    <property type="project" value="UniProtKB-KW"/>
</dbReference>
<dbReference type="NCBIfam" id="TIGR01484">
    <property type="entry name" value="HAD-SF-IIB"/>
    <property type="match status" value="1"/>
</dbReference>
<evidence type="ECO:0000256" key="5">
    <source>
        <dbReference type="ARBA" id="ARBA00034778"/>
    </source>
</evidence>
<comment type="similarity">
    <text evidence="5">Belongs to the HAD-like hydrolase superfamily. Cof family.</text>
</comment>
<evidence type="ECO:0000256" key="3">
    <source>
        <dbReference type="ARBA" id="ARBA00022801"/>
    </source>
</evidence>
<dbReference type="AlphaFoldDB" id="S9UKC6"/>
<reference evidence="6 7" key="1">
    <citation type="submission" date="2020-08" db="EMBL/GenBank/DDBJ databases">
        <authorList>
            <person name="Newling K."/>
            <person name="Davey J."/>
            <person name="Forrester S."/>
        </authorList>
    </citation>
    <scope>NUCLEOTIDE SEQUENCE [LARGE SCALE GENOMIC DNA]</scope>
    <source>
        <strain evidence="7">Crithidia deanei Carvalho (ATCC PRA-265)</strain>
    </source>
</reference>
<dbReference type="PANTHER" id="PTHR47267">
    <property type="match status" value="1"/>
</dbReference>
<evidence type="ECO:0000256" key="4">
    <source>
        <dbReference type="ARBA" id="ARBA00022842"/>
    </source>
</evidence>
<dbReference type="PROSITE" id="PS01229">
    <property type="entry name" value="COF_2"/>
    <property type="match status" value="1"/>
</dbReference>
<dbReference type="GO" id="GO:0016787">
    <property type="term" value="F:hydrolase activity"/>
    <property type="evidence" value="ECO:0007669"/>
    <property type="project" value="UniProtKB-KW"/>
</dbReference>
<dbReference type="InterPro" id="IPR000150">
    <property type="entry name" value="Cof"/>
</dbReference>
<keyword evidence="2" id="KW-0479">Metal-binding</keyword>
<evidence type="ECO:0000313" key="6">
    <source>
        <dbReference type="EMBL" id="CAD2218901.1"/>
    </source>
</evidence>
<comment type="cofactor">
    <cofactor evidence="1">
        <name>Mg(2+)</name>
        <dbReference type="ChEBI" id="CHEBI:18420"/>
    </cofactor>
</comment>
<dbReference type="SFLD" id="SFLDS00003">
    <property type="entry name" value="Haloacid_Dehalogenase"/>
    <property type="match status" value="1"/>
</dbReference>
<dbReference type="InterPro" id="IPR036412">
    <property type="entry name" value="HAD-like_sf"/>
</dbReference>
<dbReference type="EMBL" id="LR877156">
    <property type="protein sequence ID" value="CAD2218901.1"/>
    <property type="molecule type" value="Genomic_DNA"/>
</dbReference>
<protein>
    <submittedName>
        <fullName evidence="6">Haloacid dehalogenase-like hydrolase/Sucrose-6F-phosphate phosphohydrolase, putative</fullName>
    </submittedName>
</protein>
<dbReference type="PANTHER" id="PTHR47267:SF5">
    <property type="entry name" value="DEHALOGENASE-LIKE HYDROLASE, PUTATIVE-RELATED"/>
    <property type="match status" value="1"/>
</dbReference>
<keyword evidence="4" id="KW-0460">Magnesium</keyword>
<evidence type="ECO:0000256" key="1">
    <source>
        <dbReference type="ARBA" id="ARBA00001946"/>
    </source>
</evidence>
<proteinExistence type="inferred from homology"/>
<evidence type="ECO:0000313" key="7">
    <source>
        <dbReference type="Proteomes" id="UP000515908"/>
    </source>
</evidence>
<name>S9UKC6_9TRYP</name>
<accession>S9UKC6</accession>
<organism evidence="6 7">
    <name type="scientific">Angomonas deanei</name>
    <dbReference type="NCBI Taxonomy" id="59799"/>
    <lineage>
        <taxon>Eukaryota</taxon>
        <taxon>Discoba</taxon>
        <taxon>Euglenozoa</taxon>
        <taxon>Kinetoplastea</taxon>
        <taxon>Metakinetoplastina</taxon>
        <taxon>Trypanosomatida</taxon>
        <taxon>Trypanosomatidae</taxon>
        <taxon>Strigomonadinae</taxon>
        <taxon>Angomonas</taxon>
    </lineage>
</organism>
<dbReference type="OrthoDB" id="27226at2759"/>
<dbReference type="VEuPathDB" id="TriTrypDB:ADEAN_000639400"/>
<evidence type="ECO:0000256" key="2">
    <source>
        <dbReference type="ARBA" id="ARBA00022723"/>
    </source>
</evidence>
<keyword evidence="7" id="KW-1185">Reference proteome</keyword>
<dbReference type="Pfam" id="PF08282">
    <property type="entry name" value="Hydrolase_3"/>
    <property type="match status" value="1"/>
</dbReference>